<sequence length="346" mass="37466">MGTSQYLCSAVRIGVLAILAVSMIGCGVVRNAMYKTTGDVMVNFAEEHQVPFILGTDDVGMNCASSEALAPLLLSFGRVRDEPNKMAVMVYGAAGVCAEGAALDQELRYIRAIKNQNAMEAEDAMITQKRLNIVAAKRSYLAYQYLVKEYGETGGECPDLDNEIDEIVYMNGLLAGLLSLNNEIASTSGLGIPKNIAAKVGRSATCLDDDKWFGIPSALQATVWALLPGAQPEGEDAFKRLEIAVKKGEKGGVRVAHVLQATAAYGKGKDELVREVIKQHVKSKERRESNEQYLFLDELSTTMLTALSDKLWTQATGHRTPIGGLGTFWDEKAEPAGEVINLDDIL</sequence>
<name>A0ABP7PF65_9GAMM</name>
<feature type="transmembrane region" description="Helical" evidence="1">
    <location>
        <begin position="6"/>
        <end position="29"/>
    </location>
</feature>
<keyword evidence="1" id="KW-1133">Transmembrane helix</keyword>
<evidence type="ECO:0000256" key="1">
    <source>
        <dbReference type="SAM" id="Phobius"/>
    </source>
</evidence>
<keyword evidence="3" id="KW-1185">Reference proteome</keyword>
<proteinExistence type="predicted"/>
<comment type="caution">
    <text evidence="2">The sequence shown here is derived from an EMBL/GenBank/DDBJ whole genome shotgun (WGS) entry which is preliminary data.</text>
</comment>
<keyword evidence="1" id="KW-0472">Membrane</keyword>
<dbReference type="EMBL" id="BAABBO010000009">
    <property type="protein sequence ID" value="GAA3964183.1"/>
    <property type="molecule type" value="Genomic_DNA"/>
</dbReference>
<gene>
    <name evidence="2" type="ORF">GCM10022278_22500</name>
</gene>
<reference evidence="3" key="1">
    <citation type="journal article" date="2019" name="Int. J. Syst. Evol. Microbiol.">
        <title>The Global Catalogue of Microorganisms (GCM) 10K type strain sequencing project: providing services to taxonomists for standard genome sequencing and annotation.</title>
        <authorList>
            <consortium name="The Broad Institute Genomics Platform"/>
            <consortium name="The Broad Institute Genome Sequencing Center for Infectious Disease"/>
            <person name="Wu L."/>
            <person name="Ma J."/>
        </authorList>
    </citation>
    <scope>NUCLEOTIDE SEQUENCE [LARGE SCALE GENOMIC DNA]</scope>
    <source>
        <strain evidence="3">JCM 17555</strain>
    </source>
</reference>
<accession>A0ABP7PF65</accession>
<dbReference type="RefSeq" id="WP_344806327.1">
    <property type="nucleotide sequence ID" value="NZ_BAABBO010000009.1"/>
</dbReference>
<evidence type="ECO:0000313" key="3">
    <source>
        <dbReference type="Proteomes" id="UP001501337"/>
    </source>
</evidence>
<evidence type="ECO:0000313" key="2">
    <source>
        <dbReference type="EMBL" id="GAA3964183.1"/>
    </source>
</evidence>
<organism evidence="2 3">
    <name type="scientific">Allohahella marinimesophila</name>
    <dbReference type="NCBI Taxonomy" id="1054972"/>
    <lineage>
        <taxon>Bacteria</taxon>
        <taxon>Pseudomonadati</taxon>
        <taxon>Pseudomonadota</taxon>
        <taxon>Gammaproteobacteria</taxon>
        <taxon>Oceanospirillales</taxon>
        <taxon>Hahellaceae</taxon>
        <taxon>Allohahella</taxon>
    </lineage>
</organism>
<protein>
    <submittedName>
        <fullName evidence="2">Uncharacterized protein</fullName>
    </submittedName>
</protein>
<keyword evidence="1" id="KW-0812">Transmembrane</keyword>
<dbReference type="Proteomes" id="UP001501337">
    <property type="component" value="Unassembled WGS sequence"/>
</dbReference>